<evidence type="ECO:0000313" key="1">
    <source>
        <dbReference type="EMBL" id="KZT03504.1"/>
    </source>
</evidence>
<proteinExistence type="predicted"/>
<organism evidence="1 2">
    <name type="scientific">Laetiporus sulphureus 93-53</name>
    <dbReference type="NCBI Taxonomy" id="1314785"/>
    <lineage>
        <taxon>Eukaryota</taxon>
        <taxon>Fungi</taxon>
        <taxon>Dikarya</taxon>
        <taxon>Basidiomycota</taxon>
        <taxon>Agaricomycotina</taxon>
        <taxon>Agaricomycetes</taxon>
        <taxon>Polyporales</taxon>
        <taxon>Laetiporus</taxon>
    </lineage>
</organism>
<dbReference type="GeneID" id="63826596"/>
<dbReference type="AlphaFoldDB" id="A0A165CVI4"/>
<dbReference type="Proteomes" id="UP000076871">
    <property type="component" value="Unassembled WGS sequence"/>
</dbReference>
<accession>A0A165CVI4</accession>
<keyword evidence="2" id="KW-1185">Reference proteome</keyword>
<gene>
    <name evidence="1" type="ORF">LAESUDRAFT_729078</name>
</gene>
<name>A0A165CVI4_9APHY</name>
<evidence type="ECO:0000313" key="2">
    <source>
        <dbReference type="Proteomes" id="UP000076871"/>
    </source>
</evidence>
<dbReference type="InParanoid" id="A0A165CVI4"/>
<dbReference type="EMBL" id="KV427643">
    <property type="protein sequence ID" value="KZT03504.1"/>
    <property type="molecule type" value="Genomic_DNA"/>
</dbReference>
<dbReference type="RefSeq" id="XP_040761244.1">
    <property type="nucleotide sequence ID" value="XM_040909567.1"/>
</dbReference>
<reference evidence="1 2" key="1">
    <citation type="journal article" date="2016" name="Mol. Biol. Evol.">
        <title>Comparative Genomics of Early-Diverging Mushroom-Forming Fungi Provides Insights into the Origins of Lignocellulose Decay Capabilities.</title>
        <authorList>
            <person name="Nagy L.G."/>
            <person name="Riley R."/>
            <person name="Tritt A."/>
            <person name="Adam C."/>
            <person name="Daum C."/>
            <person name="Floudas D."/>
            <person name="Sun H."/>
            <person name="Yadav J.S."/>
            <person name="Pangilinan J."/>
            <person name="Larsson K.H."/>
            <person name="Matsuura K."/>
            <person name="Barry K."/>
            <person name="Labutti K."/>
            <person name="Kuo R."/>
            <person name="Ohm R.A."/>
            <person name="Bhattacharya S.S."/>
            <person name="Shirouzu T."/>
            <person name="Yoshinaga Y."/>
            <person name="Martin F.M."/>
            <person name="Grigoriev I.V."/>
            <person name="Hibbett D.S."/>
        </authorList>
    </citation>
    <scope>NUCLEOTIDE SEQUENCE [LARGE SCALE GENOMIC DNA]</scope>
    <source>
        <strain evidence="1 2">93-53</strain>
    </source>
</reference>
<sequence length="165" mass="18333">MSAPTDAIIPLVPYIKRNSAFKYNINVSFVSIDETVGIRLSDEAGANYGGLANGDCLIFDAAQNVPQKVSFRMEWLGYNRMYHQQINVRTSSNVSTAITVRKLAQVVAFQFEQMKKGCIASGHGCSIPKWAFFPYGPIQNDNVILAGIKQVSQGTVEPIFYYRRA</sequence>
<protein>
    <submittedName>
        <fullName evidence="1">Uncharacterized protein</fullName>
    </submittedName>
</protein>
<dbReference type="OrthoDB" id="2735520at2759"/>